<comment type="caution">
    <text evidence="2">The sequence shown here is derived from an EMBL/GenBank/DDBJ whole genome shotgun (WGS) entry which is preliminary data.</text>
</comment>
<feature type="region of interest" description="Disordered" evidence="1">
    <location>
        <begin position="67"/>
        <end position="166"/>
    </location>
</feature>
<evidence type="ECO:0000313" key="3">
    <source>
        <dbReference type="Proteomes" id="UP000092993"/>
    </source>
</evidence>
<evidence type="ECO:0000256" key="1">
    <source>
        <dbReference type="SAM" id="MobiDB-lite"/>
    </source>
</evidence>
<dbReference type="OMA" id="WVHHTRA"/>
<accession>A0A1C7MHC9</accession>
<feature type="compositionally biased region" description="Basic residues" evidence="1">
    <location>
        <begin position="131"/>
        <end position="142"/>
    </location>
</feature>
<proteinExistence type="predicted"/>
<evidence type="ECO:0000313" key="2">
    <source>
        <dbReference type="EMBL" id="OBZ76313.1"/>
    </source>
</evidence>
<dbReference type="AlphaFoldDB" id="A0A1C7MHC9"/>
<feature type="compositionally biased region" description="Low complexity" evidence="1">
    <location>
        <begin position="79"/>
        <end position="108"/>
    </location>
</feature>
<dbReference type="Proteomes" id="UP000092993">
    <property type="component" value="Unassembled WGS sequence"/>
</dbReference>
<sequence>MKYRSPSPDAGLLTPPDSPSSSDMANSAVTLLNSLEAFYQQERYWVHHTRASLELALSKGIDAPSIPPTLDCQLPSPPSSSSDPASPQNTVTGAAAAANTTTTTTTAADPVVIKSEPDNPSAESLSEARARSTRWLHRKNGMKLKLDGISHHHRRKRPHRASPSEPRARLLEMFSELMDARMESCQRVQRLVRSANRTDLFM</sequence>
<reference evidence="2 3" key="1">
    <citation type="submission" date="2016-03" db="EMBL/GenBank/DDBJ databases">
        <title>Whole genome sequencing of Grifola frondosa 9006-11.</title>
        <authorList>
            <person name="Min B."/>
            <person name="Park H."/>
            <person name="Kim J.-G."/>
            <person name="Cho H."/>
            <person name="Oh Y.-L."/>
            <person name="Kong W.-S."/>
            <person name="Choi I.-G."/>
        </authorList>
    </citation>
    <scope>NUCLEOTIDE SEQUENCE [LARGE SCALE GENOMIC DNA]</scope>
    <source>
        <strain evidence="2 3">9006-11</strain>
    </source>
</reference>
<gene>
    <name evidence="2" type="ORF">A0H81_04042</name>
</gene>
<organism evidence="2 3">
    <name type="scientific">Grifola frondosa</name>
    <name type="common">Maitake</name>
    <name type="synonym">Polyporus frondosus</name>
    <dbReference type="NCBI Taxonomy" id="5627"/>
    <lineage>
        <taxon>Eukaryota</taxon>
        <taxon>Fungi</taxon>
        <taxon>Dikarya</taxon>
        <taxon>Basidiomycota</taxon>
        <taxon>Agaricomycotina</taxon>
        <taxon>Agaricomycetes</taxon>
        <taxon>Polyporales</taxon>
        <taxon>Grifolaceae</taxon>
        <taxon>Grifola</taxon>
    </lineage>
</organism>
<dbReference type="OrthoDB" id="3217075at2759"/>
<dbReference type="EMBL" id="LUGG01000003">
    <property type="protein sequence ID" value="OBZ76313.1"/>
    <property type="molecule type" value="Genomic_DNA"/>
</dbReference>
<feature type="region of interest" description="Disordered" evidence="1">
    <location>
        <begin position="1"/>
        <end position="25"/>
    </location>
</feature>
<protein>
    <submittedName>
        <fullName evidence="2">Uncharacterized protein</fullName>
    </submittedName>
</protein>
<keyword evidence="3" id="KW-1185">Reference proteome</keyword>
<feature type="compositionally biased region" description="Basic residues" evidence="1">
    <location>
        <begin position="151"/>
        <end position="160"/>
    </location>
</feature>
<name>A0A1C7MHC9_GRIFR</name>